<accession>A0A9R1W2N0</accession>
<dbReference type="PANTHER" id="PTHR47481:SF40">
    <property type="entry name" value="RETROTRANSPOSON GAG DOMAIN-CONTAINING PROTEIN"/>
    <property type="match status" value="1"/>
</dbReference>
<dbReference type="PANTHER" id="PTHR47481">
    <property type="match status" value="1"/>
</dbReference>
<sequence>MSDKENANKANPRHHVYTVTNIQNKVRILDGTKVTYSTWVKLFQLHARGYKVLGHIDGMKPLEKTDPKYEAWVEIDSIVHRWIYNTLSEDLMSKVLEEECTSLEAWNRIKSIFLNNKGSHAAAPKHDFTNLTLKSMHSLEAYCQRLKELSVKLSDVESPVSQNRLVLQLVRGLPSELETTTSYINQTLPSWEAACNMLEHELHHQTTWVTLTSPPIVVAISHDSPLPPAQNCRYNNSRGPPHNSNKCRPNNLGLETHVIYQTTTTNVGPPGKCISPICHLGLPGGWGLPIS</sequence>
<reference evidence="1 2" key="1">
    <citation type="journal article" date="2017" name="Nat. Commun.">
        <title>Genome assembly with in vitro proximity ligation data and whole-genome triplication in lettuce.</title>
        <authorList>
            <person name="Reyes-Chin-Wo S."/>
            <person name="Wang Z."/>
            <person name="Yang X."/>
            <person name="Kozik A."/>
            <person name="Arikit S."/>
            <person name="Song C."/>
            <person name="Xia L."/>
            <person name="Froenicke L."/>
            <person name="Lavelle D.O."/>
            <person name="Truco M.J."/>
            <person name="Xia R."/>
            <person name="Zhu S."/>
            <person name="Xu C."/>
            <person name="Xu H."/>
            <person name="Xu X."/>
            <person name="Cox K."/>
            <person name="Korf I."/>
            <person name="Meyers B.C."/>
            <person name="Michelmore R.W."/>
        </authorList>
    </citation>
    <scope>NUCLEOTIDE SEQUENCE [LARGE SCALE GENOMIC DNA]</scope>
    <source>
        <strain evidence="2">cv. Salinas</strain>
        <tissue evidence="1">Seedlings</tissue>
    </source>
</reference>
<keyword evidence="2" id="KW-1185">Reference proteome</keyword>
<evidence type="ECO:0000313" key="2">
    <source>
        <dbReference type="Proteomes" id="UP000235145"/>
    </source>
</evidence>
<dbReference type="EMBL" id="NBSK02000003">
    <property type="protein sequence ID" value="KAJ0217250.1"/>
    <property type="molecule type" value="Genomic_DNA"/>
</dbReference>
<organism evidence="1 2">
    <name type="scientific">Lactuca sativa</name>
    <name type="common">Garden lettuce</name>
    <dbReference type="NCBI Taxonomy" id="4236"/>
    <lineage>
        <taxon>Eukaryota</taxon>
        <taxon>Viridiplantae</taxon>
        <taxon>Streptophyta</taxon>
        <taxon>Embryophyta</taxon>
        <taxon>Tracheophyta</taxon>
        <taxon>Spermatophyta</taxon>
        <taxon>Magnoliopsida</taxon>
        <taxon>eudicotyledons</taxon>
        <taxon>Gunneridae</taxon>
        <taxon>Pentapetalae</taxon>
        <taxon>asterids</taxon>
        <taxon>campanulids</taxon>
        <taxon>Asterales</taxon>
        <taxon>Asteraceae</taxon>
        <taxon>Cichorioideae</taxon>
        <taxon>Cichorieae</taxon>
        <taxon>Lactucinae</taxon>
        <taxon>Lactuca</taxon>
    </lineage>
</organism>
<dbReference type="Proteomes" id="UP000235145">
    <property type="component" value="Unassembled WGS sequence"/>
</dbReference>
<protein>
    <recommendedName>
        <fullName evidence="3">Retrotransposon Copia-like N-terminal domain-containing protein</fullName>
    </recommendedName>
</protein>
<evidence type="ECO:0000313" key="1">
    <source>
        <dbReference type="EMBL" id="KAJ0217250.1"/>
    </source>
</evidence>
<comment type="caution">
    <text evidence="1">The sequence shown here is derived from an EMBL/GenBank/DDBJ whole genome shotgun (WGS) entry which is preliminary data.</text>
</comment>
<gene>
    <name evidence="1" type="ORF">LSAT_V11C300119240</name>
</gene>
<dbReference type="AlphaFoldDB" id="A0A9R1W2N0"/>
<name>A0A9R1W2N0_LACSA</name>
<dbReference type="Pfam" id="PF14223">
    <property type="entry name" value="Retrotran_gag_2"/>
    <property type="match status" value="1"/>
</dbReference>
<evidence type="ECO:0008006" key="3">
    <source>
        <dbReference type="Google" id="ProtNLM"/>
    </source>
</evidence>
<proteinExistence type="predicted"/>